<proteinExistence type="predicted"/>
<feature type="compositionally biased region" description="Basic and acidic residues" evidence="1">
    <location>
        <begin position="60"/>
        <end position="71"/>
    </location>
</feature>
<feature type="region of interest" description="Disordered" evidence="1">
    <location>
        <begin position="45"/>
        <end position="71"/>
    </location>
</feature>
<dbReference type="EMBL" id="DXEZ01000069">
    <property type="protein sequence ID" value="HIX53857.1"/>
    <property type="molecule type" value="Genomic_DNA"/>
</dbReference>
<evidence type="ECO:0000313" key="4">
    <source>
        <dbReference type="Proteomes" id="UP000824156"/>
    </source>
</evidence>
<keyword evidence="2" id="KW-0812">Transmembrane</keyword>
<gene>
    <name evidence="3" type="primary">ccoS</name>
    <name evidence="3" type="ORF">H9853_02425</name>
</gene>
<dbReference type="Proteomes" id="UP000824156">
    <property type="component" value="Unassembled WGS sequence"/>
</dbReference>
<name>A0A9D2AXH4_9SPHI</name>
<keyword evidence="2" id="KW-0472">Membrane</keyword>
<keyword evidence="2" id="KW-1133">Transmembrane helix</keyword>
<accession>A0A9D2AXH4</accession>
<dbReference type="InterPro" id="IPR004714">
    <property type="entry name" value="Cyt_oxidase_maturation_cbb3"/>
</dbReference>
<reference evidence="3" key="1">
    <citation type="journal article" date="2021" name="PeerJ">
        <title>Extensive microbial diversity within the chicken gut microbiome revealed by metagenomics and culture.</title>
        <authorList>
            <person name="Gilroy R."/>
            <person name="Ravi A."/>
            <person name="Getino M."/>
            <person name="Pursley I."/>
            <person name="Horton D.L."/>
            <person name="Alikhan N.F."/>
            <person name="Baker D."/>
            <person name="Gharbi K."/>
            <person name="Hall N."/>
            <person name="Watson M."/>
            <person name="Adriaenssens E.M."/>
            <person name="Foster-Nyarko E."/>
            <person name="Jarju S."/>
            <person name="Secka A."/>
            <person name="Antonio M."/>
            <person name="Oren A."/>
            <person name="Chaudhuri R.R."/>
            <person name="La Ragione R."/>
            <person name="Hildebrand F."/>
            <person name="Pallen M.J."/>
        </authorList>
    </citation>
    <scope>NUCLEOTIDE SEQUENCE</scope>
    <source>
        <strain evidence="3">1719</strain>
    </source>
</reference>
<feature type="transmembrane region" description="Helical" evidence="2">
    <location>
        <begin position="6"/>
        <end position="25"/>
    </location>
</feature>
<evidence type="ECO:0000313" key="3">
    <source>
        <dbReference type="EMBL" id="HIX53857.1"/>
    </source>
</evidence>
<comment type="caution">
    <text evidence="3">The sequence shown here is derived from an EMBL/GenBank/DDBJ whole genome shotgun (WGS) entry which is preliminary data.</text>
</comment>
<protein>
    <submittedName>
        <fullName evidence="3">Cbb3-type cytochrome oxidase assembly protein CcoS</fullName>
    </submittedName>
</protein>
<dbReference type="Pfam" id="PF03597">
    <property type="entry name" value="FixS"/>
    <property type="match status" value="1"/>
</dbReference>
<dbReference type="PANTHER" id="PTHR41532">
    <property type="entry name" value="FIXS PROTEIN"/>
    <property type="match status" value="1"/>
</dbReference>
<feature type="compositionally biased region" description="Polar residues" evidence="1">
    <location>
        <begin position="49"/>
        <end position="59"/>
    </location>
</feature>
<evidence type="ECO:0000256" key="2">
    <source>
        <dbReference type="SAM" id="Phobius"/>
    </source>
</evidence>
<evidence type="ECO:0000256" key="1">
    <source>
        <dbReference type="SAM" id="MobiDB-lite"/>
    </source>
</evidence>
<sequence>MGIIFFLIGCSVFIAMLFLIAFIWANKSGQHDDTYTPSVRILFDDAPSKNENSQTNSKGESAENDNHSTKK</sequence>
<reference evidence="3" key="2">
    <citation type="submission" date="2021-04" db="EMBL/GenBank/DDBJ databases">
        <authorList>
            <person name="Gilroy R."/>
        </authorList>
    </citation>
    <scope>NUCLEOTIDE SEQUENCE</scope>
    <source>
        <strain evidence="3">1719</strain>
    </source>
</reference>
<dbReference type="PANTHER" id="PTHR41532:SF1">
    <property type="entry name" value="FIXS PROTEIN"/>
    <property type="match status" value="1"/>
</dbReference>
<dbReference type="NCBIfam" id="TIGR00847">
    <property type="entry name" value="ccoS"/>
    <property type="match status" value="1"/>
</dbReference>
<organism evidence="3 4">
    <name type="scientific">Candidatus Sphingobacterium stercoripullorum</name>
    <dbReference type="NCBI Taxonomy" id="2838759"/>
    <lineage>
        <taxon>Bacteria</taxon>
        <taxon>Pseudomonadati</taxon>
        <taxon>Bacteroidota</taxon>
        <taxon>Sphingobacteriia</taxon>
        <taxon>Sphingobacteriales</taxon>
        <taxon>Sphingobacteriaceae</taxon>
        <taxon>Sphingobacterium</taxon>
    </lineage>
</organism>
<dbReference type="AlphaFoldDB" id="A0A9D2AXH4"/>